<feature type="region of interest" description="Disordered" evidence="1">
    <location>
        <begin position="1"/>
        <end position="24"/>
    </location>
</feature>
<dbReference type="InterPro" id="IPR001387">
    <property type="entry name" value="Cro/C1-type_HTH"/>
</dbReference>
<dbReference type="InterPro" id="IPR010982">
    <property type="entry name" value="Lambda_DNA-bd_dom_sf"/>
</dbReference>
<organism evidence="3 4">
    <name type="scientific">Kineococcus glutinatus</name>
    <dbReference type="NCBI Taxonomy" id="1070872"/>
    <lineage>
        <taxon>Bacteria</taxon>
        <taxon>Bacillati</taxon>
        <taxon>Actinomycetota</taxon>
        <taxon>Actinomycetes</taxon>
        <taxon>Kineosporiales</taxon>
        <taxon>Kineosporiaceae</taxon>
        <taxon>Kineococcus</taxon>
    </lineage>
</organism>
<reference evidence="4" key="1">
    <citation type="journal article" date="2019" name="Int. J. Syst. Evol. Microbiol.">
        <title>The Global Catalogue of Microorganisms (GCM) 10K type strain sequencing project: providing services to taxonomists for standard genome sequencing and annotation.</title>
        <authorList>
            <consortium name="The Broad Institute Genomics Platform"/>
            <consortium name="The Broad Institute Genome Sequencing Center for Infectious Disease"/>
            <person name="Wu L."/>
            <person name="Ma J."/>
        </authorList>
    </citation>
    <scope>NUCLEOTIDE SEQUENCE [LARGE SCALE GENOMIC DNA]</scope>
    <source>
        <strain evidence="4">JCM 18126</strain>
    </source>
</reference>
<proteinExistence type="predicted"/>
<dbReference type="Gene3D" id="1.10.260.40">
    <property type="entry name" value="lambda repressor-like DNA-binding domains"/>
    <property type="match status" value="1"/>
</dbReference>
<dbReference type="PROSITE" id="PS50943">
    <property type="entry name" value="HTH_CROC1"/>
    <property type="match status" value="1"/>
</dbReference>
<comment type="caution">
    <text evidence="3">The sequence shown here is derived from an EMBL/GenBank/DDBJ whole genome shotgun (WGS) entry which is preliminary data.</text>
</comment>
<accession>A0ABP9I857</accession>
<dbReference type="CDD" id="cd00093">
    <property type="entry name" value="HTH_XRE"/>
    <property type="match status" value="1"/>
</dbReference>
<evidence type="ECO:0000259" key="2">
    <source>
        <dbReference type="PROSITE" id="PS50943"/>
    </source>
</evidence>
<dbReference type="Proteomes" id="UP001501195">
    <property type="component" value="Unassembled WGS sequence"/>
</dbReference>
<dbReference type="EMBL" id="BAABIL010000523">
    <property type="protein sequence ID" value="GAA4991276.1"/>
    <property type="molecule type" value="Genomic_DNA"/>
</dbReference>
<name>A0ABP9I857_9ACTN</name>
<sequence length="168" mass="18457">MGCRGARVTDHDGTAPGAGGWATPPLAERLQHLFEHHVNPRTQRRWTLRQVKDAVNAQGVTLSLSYLLQLRRGERDDPTLHQLTALARVFGVPPGYFVGDEETAARSEEVAQLEQAVQAHPEVRVWAERSLGMSPRDIHMITAMIDVTAEEGGSGRARRGGARHDDPA</sequence>
<evidence type="ECO:0000313" key="3">
    <source>
        <dbReference type="EMBL" id="GAA4991276.1"/>
    </source>
</evidence>
<feature type="domain" description="HTH cro/C1-type" evidence="2">
    <location>
        <begin position="62"/>
        <end position="97"/>
    </location>
</feature>
<dbReference type="SUPFAM" id="SSF47413">
    <property type="entry name" value="lambda repressor-like DNA-binding domains"/>
    <property type="match status" value="1"/>
</dbReference>
<gene>
    <name evidence="3" type="ORF">GCM10023225_29960</name>
</gene>
<evidence type="ECO:0000256" key="1">
    <source>
        <dbReference type="SAM" id="MobiDB-lite"/>
    </source>
</evidence>
<protein>
    <recommendedName>
        <fullName evidence="2">HTH cro/C1-type domain-containing protein</fullName>
    </recommendedName>
</protein>
<feature type="region of interest" description="Disordered" evidence="1">
    <location>
        <begin position="149"/>
        <end position="168"/>
    </location>
</feature>
<keyword evidence="4" id="KW-1185">Reference proteome</keyword>
<evidence type="ECO:0000313" key="4">
    <source>
        <dbReference type="Proteomes" id="UP001501195"/>
    </source>
</evidence>